<protein>
    <submittedName>
        <fullName evidence="1">Uncharacterized protein</fullName>
    </submittedName>
</protein>
<organism evidence="1">
    <name type="scientific">Anguilla anguilla</name>
    <name type="common">European freshwater eel</name>
    <name type="synonym">Muraena anguilla</name>
    <dbReference type="NCBI Taxonomy" id="7936"/>
    <lineage>
        <taxon>Eukaryota</taxon>
        <taxon>Metazoa</taxon>
        <taxon>Chordata</taxon>
        <taxon>Craniata</taxon>
        <taxon>Vertebrata</taxon>
        <taxon>Euteleostomi</taxon>
        <taxon>Actinopterygii</taxon>
        <taxon>Neopterygii</taxon>
        <taxon>Teleostei</taxon>
        <taxon>Anguilliformes</taxon>
        <taxon>Anguillidae</taxon>
        <taxon>Anguilla</taxon>
    </lineage>
</organism>
<reference evidence="1" key="1">
    <citation type="submission" date="2014-11" db="EMBL/GenBank/DDBJ databases">
        <authorList>
            <person name="Amaro Gonzalez C."/>
        </authorList>
    </citation>
    <scope>NUCLEOTIDE SEQUENCE</scope>
</reference>
<proteinExistence type="predicted"/>
<reference evidence="1" key="2">
    <citation type="journal article" date="2015" name="Fish Shellfish Immunol.">
        <title>Early steps in the European eel (Anguilla anguilla)-Vibrio vulnificus interaction in the gills: Role of the RtxA13 toxin.</title>
        <authorList>
            <person name="Callol A."/>
            <person name="Pajuelo D."/>
            <person name="Ebbesson L."/>
            <person name="Teles M."/>
            <person name="MacKenzie S."/>
            <person name="Amaro C."/>
        </authorList>
    </citation>
    <scope>NUCLEOTIDE SEQUENCE</scope>
</reference>
<dbReference type="AlphaFoldDB" id="A0A0E9PSU1"/>
<dbReference type="EMBL" id="GBXM01101250">
    <property type="protein sequence ID" value="JAH07327.1"/>
    <property type="molecule type" value="Transcribed_RNA"/>
</dbReference>
<sequence>MTIYSMVLFVKEGFYGECGLCMLYLTSFRLLNW</sequence>
<accession>A0A0E9PSU1</accession>
<name>A0A0E9PSU1_ANGAN</name>
<evidence type="ECO:0000313" key="1">
    <source>
        <dbReference type="EMBL" id="JAH07327.1"/>
    </source>
</evidence>